<organism evidence="3 4">
    <name type="scientific">Fontibacillus phaseoli</name>
    <dbReference type="NCBI Taxonomy" id="1416533"/>
    <lineage>
        <taxon>Bacteria</taxon>
        <taxon>Bacillati</taxon>
        <taxon>Bacillota</taxon>
        <taxon>Bacilli</taxon>
        <taxon>Bacillales</taxon>
        <taxon>Paenibacillaceae</taxon>
        <taxon>Fontibacillus</taxon>
    </lineage>
</organism>
<gene>
    <name evidence="3" type="ORF">DFP94_103354</name>
</gene>
<comment type="similarity">
    <text evidence="1">Belongs to the YciI family.</text>
</comment>
<dbReference type="RefSeq" id="WP_181873113.1">
    <property type="nucleotide sequence ID" value="NZ_QPJW01000003.1"/>
</dbReference>
<dbReference type="Pfam" id="PF03795">
    <property type="entry name" value="YCII"/>
    <property type="match status" value="1"/>
</dbReference>
<dbReference type="EMBL" id="QPJW01000003">
    <property type="protein sequence ID" value="RCX20622.1"/>
    <property type="molecule type" value="Genomic_DNA"/>
</dbReference>
<dbReference type="SUPFAM" id="SSF54909">
    <property type="entry name" value="Dimeric alpha+beta barrel"/>
    <property type="match status" value="1"/>
</dbReference>
<keyword evidence="4" id="KW-1185">Reference proteome</keyword>
<dbReference type="AlphaFoldDB" id="A0A369BGF3"/>
<evidence type="ECO:0000313" key="3">
    <source>
        <dbReference type="EMBL" id="RCX20622.1"/>
    </source>
</evidence>
<evidence type="ECO:0000313" key="4">
    <source>
        <dbReference type="Proteomes" id="UP000253090"/>
    </source>
</evidence>
<dbReference type="Gene3D" id="3.30.70.1060">
    <property type="entry name" value="Dimeric alpha+beta barrel"/>
    <property type="match status" value="1"/>
</dbReference>
<sequence length="103" mass="11704">MYLTREEDIRYVILLSVIPGREMSEDLIRAHVGHLKELDRQGRLVLCGPFTDYRGGMVIIKAANYEEAKAVAEKDPYVQAGVESYELRTWELSCEGNNHMGMG</sequence>
<name>A0A369BGF3_9BACL</name>
<feature type="domain" description="YCII-related" evidence="2">
    <location>
        <begin position="10"/>
        <end position="90"/>
    </location>
</feature>
<dbReference type="PANTHER" id="PTHR37828:SF1">
    <property type="entry name" value="YCII-RELATED DOMAIN-CONTAINING PROTEIN"/>
    <property type="match status" value="1"/>
</dbReference>
<reference evidence="3 4" key="1">
    <citation type="submission" date="2018-07" db="EMBL/GenBank/DDBJ databases">
        <title>Genomic Encyclopedia of Type Strains, Phase III (KMG-III): the genomes of soil and plant-associated and newly described type strains.</title>
        <authorList>
            <person name="Whitman W."/>
        </authorList>
    </citation>
    <scope>NUCLEOTIDE SEQUENCE [LARGE SCALE GENOMIC DNA]</scope>
    <source>
        <strain evidence="3 4">CECT 8333</strain>
    </source>
</reference>
<evidence type="ECO:0000259" key="2">
    <source>
        <dbReference type="Pfam" id="PF03795"/>
    </source>
</evidence>
<evidence type="ECO:0000256" key="1">
    <source>
        <dbReference type="ARBA" id="ARBA00007689"/>
    </source>
</evidence>
<accession>A0A369BGF3</accession>
<dbReference type="InterPro" id="IPR005545">
    <property type="entry name" value="YCII"/>
</dbReference>
<comment type="caution">
    <text evidence="3">The sequence shown here is derived from an EMBL/GenBank/DDBJ whole genome shotgun (WGS) entry which is preliminary data.</text>
</comment>
<dbReference type="InterPro" id="IPR011008">
    <property type="entry name" value="Dimeric_a/b-barrel"/>
</dbReference>
<dbReference type="Proteomes" id="UP000253090">
    <property type="component" value="Unassembled WGS sequence"/>
</dbReference>
<proteinExistence type="inferred from homology"/>
<protein>
    <submittedName>
        <fullName evidence="3">Uncharacterized protein YciI</fullName>
    </submittedName>
</protein>
<dbReference type="PANTHER" id="PTHR37828">
    <property type="entry name" value="GSR2449 PROTEIN"/>
    <property type="match status" value="1"/>
</dbReference>